<dbReference type="Proteomes" id="UP000623681">
    <property type="component" value="Unassembled WGS sequence"/>
</dbReference>
<evidence type="ECO:0000313" key="4">
    <source>
        <dbReference type="EMBL" id="MBL4933433.1"/>
    </source>
</evidence>
<keyword evidence="2" id="KW-0560">Oxidoreductase</keyword>
<dbReference type="PANTHER" id="PTHR10491">
    <property type="entry name" value="DTDP-4-DEHYDRORHAMNOSE REDUCTASE"/>
    <property type="match status" value="1"/>
</dbReference>
<dbReference type="EMBL" id="JAESWA010000024">
    <property type="protein sequence ID" value="MBL4933433.1"/>
    <property type="molecule type" value="Genomic_DNA"/>
</dbReference>
<dbReference type="Pfam" id="PF04321">
    <property type="entry name" value="RmlD_sub_bind"/>
    <property type="match status" value="1"/>
</dbReference>
<dbReference type="GO" id="GO:0008831">
    <property type="term" value="F:dTDP-4-dehydrorhamnose reductase activity"/>
    <property type="evidence" value="ECO:0007669"/>
    <property type="project" value="UniProtKB-EC"/>
</dbReference>
<keyword evidence="2" id="KW-0521">NADP</keyword>
<comment type="caution">
    <text evidence="4">The sequence shown here is derived from an EMBL/GenBank/DDBJ whole genome shotgun (WGS) entry which is preliminary data.</text>
</comment>
<dbReference type="InterPro" id="IPR029903">
    <property type="entry name" value="RmlD-like-bd"/>
</dbReference>
<dbReference type="PANTHER" id="PTHR10491:SF4">
    <property type="entry name" value="METHIONINE ADENOSYLTRANSFERASE 2 SUBUNIT BETA"/>
    <property type="match status" value="1"/>
</dbReference>
<dbReference type="RefSeq" id="WP_202768871.1">
    <property type="nucleotide sequence ID" value="NZ_JAESWA010000024.1"/>
</dbReference>
<dbReference type="SUPFAM" id="SSF51735">
    <property type="entry name" value="NAD(P)-binding Rossmann-fold domains"/>
    <property type="match status" value="1"/>
</dbReference>
<feature type="domain" description="RmlD-like substrate binding" evidence="3">
    <location>
        <begin position="3"/>
        <end position="284"/>
    </location>
</feature>
<dbReference type="GO" id="GO:0019305">
    <property type="term" value="P:dTDP-rhamnose biosynthetic process"/>
    <property type="evidence" value="ECO:0007669"/>
    <property type="project" value="TreeGrafter"/>
</dbReference>
<evidence type="ECO:0000313" key="5">
    <source>
        <dbReference type="Proteomes" id="UP000623681"/>
    </source>
</evidence>
<dbReference type="InterPro" id="IPR036291">
    <property type="entry name" value="NAD(P)-bd_dom_sf"/>
</dbReference>
<dbReference type="Gene3D" id="3.40.50.720">
    <property type="entry name" value="NAD(P)-binding Rossmann-like Domain"/>
    <property type="match status" value="1"/>
</dbReference>
<dbReference type="GO" id="GO:0005829">
    <property type="term" value="C:cytosol"/>
    <property type="evidence" value="ECO:0007669"/>
    <property type="project" value="TreeGrafter"/>
</dbReference>
<dbReference type="InterPro" id="IPR005913">
    <property type="entry name" value="dTDP_dehydrorham_reduct"/>
</dbReference>
<comment type="similarity">
    <text evidence="1 2">Belongs to the dTDP-4-dehydrorhamnose reductase family.</text>
</comment>
<gene>
    <name evidence="4" type="ORF">JK634_16705</name>
</gene>
<protein>
    <recommendedName>
        <fullName evidence="2">dTDP-4-dehydrorhamnose reductase</fullName>
        <ecNumber evidence="2">1.1.1.133</ecNumber>
    </recommendedName>
</protein>
<dbReference type="EC" id="1.1.1.133" evidence="2"/>
<organism evidence="4 5">
    <name type="scientific">Clostridium paridis</name>
    <dbReference type="NCBI Taxonomy" id="2803863"/>
    <lineage>
        <taxon>Bacteria</taxon>
        <taxon>Bacillati</taxon>
        <taxon>Bacillota</taxon>
        <taxon>Clostridia</taxon>
        <taxon>Eubacteriales</taxon>
        <taxon>Clostridiaceae</taxon>
        <taxon>Clostridium</taxon>
    </lineage>
</organism>
<evidence type="ECO:0000256" key="2">
    <source>
        <dbReference type="RuleBase" id="RU364082"/>
    </source>
</evidence>
<dbReference type="AlphaFoldDB" id="A0A937K678"/>
<comment type="pathway">
    <text evidence="2">Carbohydrate biosynthesis; dTDP-L-rhamnose biosynthesis.</text>
</comment>
<sequence>MEKILLTGGTGFFASRFAERFKDQYNILSPDIEELDITDEKKVFELFKKERPSYVIHAAAIAVTDFCNKHPEKAHKINVEGAINVGKACKEVGAKLVFISSEQVFNGNPEEGPYNEEHKAIPDTVYGQNKLEAEELLKEILDELWVVRFTWLMGMPDKKRNMASNIIWETVTSLLKGEKIYASTREFRGMTYVDEMLENVNKLFKIPYGTYHLGSENNLSRYEVVKHILKEMGLENRIDEVLVEEVEKYKDAPRDVRLDTSKAKEHGLVFSTTIEGINQCLKDYSLILKK</sequence>
<name>A0A937K678_9CLOT</name>
<proteinExistence type="inferred from homology"/>
<accession>A0A937K678</accession>
<evidence type="ECO:0000259" key="3">
    <source>
        <dbReference type="Pfam" id="PF04321"/>
    </source>
</evidence>
<comment type="function">
    <text evidence="2">Catalyzes the reduction of dTDP-6-deoxy-L-lyxo-4-hexulose to yield dTDP-L-rhamnose.</text>
</comment>
<evidence type="ECO:0000256" key="1">
    <source>
        <dbReference type="ARBA" id="ARBA00010944"/>
    </source>
</evidence>
<keyword evidence="5" id="KW-1185">Reference proteome</keyword>
<reference evidence="4" key="1">
    <citation type="submission" date="2021-01" db="EMBL/GenBank/DDBJ databases">
        <title>Genome public.</title>
        <authorList>
            <person name="Liu C."/>
            <person name="Sun Q."/>
        </authorList>
    </citation>
    <scope>NUCLEOTIDE SEQUENCE</scope>
    <source>
        <strain evidence="4">YIM B02565</strain>
    </source>
</reference>